<dbReference type="OrthoDB" id="60771at2"/>
<organism evidence="3 4">
    <name type="scientific">Deinococcus psychrotolerans</name>
    <dbReference type="NCBI Taxonomy" id="2489213"/>
    <lineage>
        <taxon>Bacteria</taxon>
        <taxon>Thermotogati</taxon>
        <taxon>Deinococcota</taxon>
        <taxon>Deinococci</taxon>
        <taxon>Deinococcales</taxon>
        <taxon>Deinococcaceae</taxon>
        <taxon>Deinococcus</taxon>
    </lineage>
</organism>
<dbReference type="EMBL" id="CP034183">
    <property type="protein sequence ID" value="AZI42227.1"/>
    <property type="molecule type" value="Genomic_DNA"/>
</dbReference>
<keyword evidence="1" id="KW-0732">Signal</keyword>
<feature type="signal peptide" evidence="1">
    <location>
        <begin position="1"/>
        <end position="28"/>
    </location>
</feature>
<dbReference type="CDD" id="cd00118">
    <property type="entry name" value="LysM"/>
    <property type="match status" value="2"/>
</dbReference>
<dbReference type="GO" id="GO:0008932">
    <property type="term" value="F:lytic endotransglycosylase activity"/>
    <property type="evidence" value="ECO:0007669"/>
    <property type="project" value="TreeGrafter"/>
</dbReference>
<dbReference type="Proteomes" id="UP000276417">
    <property type="component" value="Chromosome 1"/>
</dbReference>
<name>A0A3G8YDB2_9DEIO</name>
<gene>
    <name evidence="3" type="ORF">EHF33_05245</name>
</gene>
<evidence type="ECO:0000313" key="4">
    <source>
        <dbReference type="Proteomes" id="UP000276417"/>
    </source>
</evidence>
<feature type="domain" description="LysM" evidence="2">
    <location>
        <begin position="100"/>
        <end position="143"/>
    </location>
</feature>
<accession>A0A3G8YDB2</accession>
<evidence type="ECO:0000259" key="2">
    <source>
        <dbReference type="PROSITE" id="PS51782"/>
    </source>
</evidence>
<reference evidence="3 4" key="1">
    <citation type="submission" date="2018-11" db="EMBL/GenBank/DDBJ databases">
        <title>Deinococcus shelandsis sp. nov., isolated from South Shetland Islands soil of Antarctica.</title>
        <authorList>
            <person name="Tian J."/>
        </authorList>
    </citation>
    <scope>NUCLEOTIDE SEQUENCE [LARGE SCALE GENOMIC DNA]</scope>
    <source>
        <strain evidence="3 4">S14-83T</strain>
    </source>
</reference>
<dbReference type="PANTHER" id="PTHR33734">
    <property type="entry name" value="LYSM DOMAIN-CONTAINING GPI-ANCHORED PROTEIN 2"/>
    <property type="match status" value="1"/>
</dbReference>
<feature type="chain" id="PRO_5017981856" evidence="1">
    <location>
        <begin position="29"/>
        <end position="460"/>
    </location>
</feature>
<protein>
    <submittedName>
        <fullName evidence="3">LysM peptidoglycan-binding domain-containing protein</fullName>
    </submittedName>
</protein>
<keyword evidence="4" id="KW-1185">Reference proteome</keyword>
<dbReference type="Pfam" id="PF09992">
    <property type="entry name" value="NAGPA"/>
    <property type="match status" value="1"/>
</dbReference>
<proteinExistence type="predicted"/>
<dbReference type="InterPro" id="IPR018392">
    <property type="entry name" value="LysM"/>
</dbReference>
<dbReference type="AlphaFoldDB" id="A0A3G8YDB2"/>
<feature type="domain" description="LysM" evidence="2">
    <location>
        <begin position="28"/>
        <end position="71"/>
    </location>
</feature>
<dbReference type="Pfam" id="PF01476">
    <property type="entry name" value="LysM"/>
    <property type="match status" value="2"/>
</dbReference>
<dbReference type="SUPFAM" id="SSF54106">
    <property type="entry name" value="LysM domain"/>
    <property type="match status" value="2"/>
</dbReference>
<dbReference type="PROSITE" id="PS51782">
    <property type="entry name" value="LYSM"/>
    <property type="match status" value="2"/>
</dbReference>
<evidence type="ECO:0000256" key="1">
    <source>
        <dbReference type="SAM" id="SignalP"/>
    </source>
</evidence>
<dbReference type="Gene3D" id="3.10.350.10">
    <property type="entry name" value="LysM domain"/>
    <property type="match status" value="2"/>
</dbReference>
<evidence type="ECO:0000313" key="3">
    <source>
        <dbReference type="EMBL" id="AZI42227.1"/>
    </source>
</evidence>
<dbReference type="PANTHER" id="PTHR33734:SF22">
    <property type="entry name" value="MEMBRANE-BOUND LYTIC MUREIN TRANSGLYCOSYLASE D"/>
    <property type="match status" value="1"/>
</dbReference>
<dbReference type="SMART" id="SM00257">
    <property type="entry name" value="LysM"/>
    <property type="match status" value="3"/>
</dbReference>
<dbReference type="InterPro" id="IPR036779">
    <property type="entry name" value="LysM_dom_sf"/>
</dbReference>
<dbReference type="InterPro" id="IPR018711">
    <property type="entry name" value="NAGPA"/>
</dbReference>
<sequence>MDVVCRLPLFRTLRSVLLFSLASSTAFAAVTVQKGDTLFTLSRRTGVSVARLQALNQLPSTLIRVGQVLRTGGPLPVTKAASKVAAPPPKTASVKPQRLSRYTVRSGDTLSKIASKIGVSVRALQGANQLTGTLILVGQVLKVPPAGASAARVPALPPNTEARVVYTYRTVGVRDTFVTLAQTAQQNAKLTSAQFMDLNHLRIAWVYPGMKVLLPQRIPVPIPPAPRRRAVSLSAVRVLDTAVQVVRVDLRWRDVLVSPVLPLRGIGSSARVSTLARQSGATAVINGSYFHPRSYIPAGDLVVQGKRLSWGRIPVALAITPDNRAYIGGGGGAGSSGVGSNWTGMETVIASGPQIVRGGQISTAYSRVFQDPALFGRAARSAIGLSSNRDLILVSTHARLTISEMSKVMARLGAKDALLLDGGSSAGLSWNNTPILESVRSVSYGIGVFSEYSGRRYSRT</sequence>
<dbReference type="KEGG" id="dph:EHF33_05245"/>